<dbReference type="GO" id="GO:0004066">
    <property type="term" value="F:asparagine synthase (glutamine-hydrolyzing) activity"/>
    <property type="evidence" value="ECO:0007669"/>
    <property type="project" value="InterPro"/>
</dbReference>
<dbReference type="Gene3D" id="3.40.50.620">
    <property type="entry name" value="HUPs"/>
    <property type="match status" value="1"/>
</dbReference>
<evidence type="ECO:0000313" key="6">
    <source>
        <dbReference type="EMBL" id="OCK84043.1"/>
    </source>
</evidence>
<keyword evidence="2" id="KW-0061">Asparagine biosynthesis</keyword>
<dbReference type="SUPFAM" id="SSF52402">
    <property type="entry name" value="Adenine nucleotide alpha hydrolases-like"/>
    <property type="match status" value="1"/>
</dbReference>
<organism evidence="6 7">
    <name type="scientific">Lepidopterella palustris CBS 459.81</name>
    <dbReference type="NCBI Taxonomy" id="1314670"/>
    <lineage>
        <taxon>Eukaryota</taxon>
        <taxon>Fungi</taxon>
        <taxon>Dikarya</taxon>
        <taxon>Ascomycota</taxon>
        <taxon>Pezizomycotina</taxon>
        <taxon>Dothideomycetes</taxon>
        <taxon>Pleosporomycetidae</taxon>
        <taxon>Mytilinidiales</taxon>
        <taxon>Argynnaceae</taxon>
        <taxon>Lepidopterella</taxon>
    </lineage>
</organism>
<sequence length="585" mass="64952">MCGIFLSISPDGFVSPSSGTERLLRNRGPDSSREHPVLIQHPEDPSNMLFAVFLSTVLSLRGASVVVQPLVDEASQSILCWNGEAWKIGNLPVTGNDSQTVHQLFLQACIETPGTEESSTLSRMLAAISSISGPFAFVYFDTPHRRIYYGRDCLGRRSLLKNTNKAGQLILSSICDNDTGENWSEVEADGVYFVDLLPANGNSTELPEVNQPAFHITHVPHVRNGDSSDPAVSLILPFPLLNRNLPDGYWQNMSLDAPSIDQLHGLLCKSLEFRVQNVRQSKPLVNEVGFADTKIAILFSGGLDCTILARLIHEILPPGESIDLLNVAFQNPRIHRPQDLTDPTQASPYELCPDRITGRLSLTELRNVCPGRTWRFVEINIPFTETTAHRQNVAALMHPHNTEMDLSISYALYFASRGVGLVYDPITGCSTGYSTPAHVLISGLGADELFGGYQRHATAYARQRHRGLFDELELDFNRLGKRNLGRDDRVISNWGKEVRFPYLDEDLVAWALACPFWEKCGFGENVLDHGHDPVRLLEPGKKILRLLAWKLSMKNVAAEKKRAIQFGSRTAKMQTGKTKGTQILS</sequence>
<dbReference type="GO" id="GO:0006529">
    <property type="term" value="P:asparagine biosynthetic process"/>
    <property type="evidence" value="ECO:0007669"/>
    <property type="project" value="UniProtKB-KW"/>
</dbReference>
<proteinExistence type="predicted"/>
<dbReference type="InterPro" id="IPR029055">
    <property type="entry name" value="Ntn_hydrolases_N"/>
</dbReference>
<protein>
    <recommendedName>
        <fullName evidence="5">Asparagine synthetase domain-containing protein</fullName>
    </recommendedName>
</protein>
<evidence type="ECO:0000256" key="1">
    <source>
        <dbReference type="ARBA" id="ARBA00022605"/>
    </source>
</evidence>
<dbReference type="InterPro" id="IPR001962">
    <property type="entry name" value="Asn_synthase"/>
</dbReference>
<evidence type="ECO:0000256" key="2">
    <source>
        <dbReference type="ARBA" id="ARBA00022888"/>
    </source>
</evidence>
<dbReference type="InterPro" id="IPR014729">
    <property type="entry name" value="Rossmann-like_a/b/a_fold"/>
</dbReference>
<evidence type="ECO:0000256" key="4">
    <source>
        <dbReference type="SAM" id="MobiDB-lite"/>
    </source>
</evidence>
<evidence type="ECO:0000259" key="5">
    <source>
        <dbReference type="Pfam" id="PF00733"/>
    </source>
</evidence>
<keyword evidence="3" id="KW-0315">Glutamine amidotransferase</keyword>
<feature type="region of interest" description="Disordered" evidence="4">
    <location>
        <begin position="17"/>
        <end position="37"/>
    </location>
</feature>
<dbReference type="EMBL" id="KV744846">
    <property type="protein sequence ID" value="OCK84043.1"/>
    <property type="molecule type" value="Genomic_DNA"/>
</dbReference>
<keyword evidence="7" id="KW-1185">Reference proteome</keyword>
<dbReference type="Gene3D" id="3.60.20.10">
    <property type="entry name" value="Glutamine Phosphoribosylpyrophosphate, subunit 1, domain 1"/>
    <property type="match status" value="1"/>
</dbReference>
<dbReference type="PANTHER" id="PTHR45937">
    <property type="entry name" value="ASPARAGINE SYNTHETASE DOMAIN-CONTAINING PROTEIN 1"/>
    <property type="match status" value="1"/>
</dbReference>
<name>A0A8E2EI71_9PEZI</name>
<keyword evidence="1" id="KW-0028">Amino-acid biosynthesis</keyword>
<feature type="domain" description="Asparagine synthetase" evidence="5">
    <location>
        <begin position="470"/>
        <end position="571"/>
    </location>
</feature>
<dbReference type="Proteomes" id="UP000250266">
    <property type="component" value="Unassembled WGS sequence"/>
</dbReference>
<reference evidence="6 7" key="1">
    <citation type="journal article" date="2016" name="Nat. Commun.">
        <title>Ectomycorrhizal ecology is imprinted in the genome of the dominant symbiotic fungus Cenococcum geophilum.</title>
        <authorList>
            <consortium name="DOE Joint Genome Institute"/>
            <person name="Peter M."/>
            <person name="Kohler A."/>
            <person name="Ohm R.A."/>
            <person name="Kuo A."/>
            <person name="Krutzmann J."/>
            <person name="Morin E."/>
            <person name="Arend M."/>
            <person name="Barry K.W."/>
            <person name="Binder M."/>
            <person name="Choi C."/>
            <person name="Clum A."/>
            <person name="Copeland A."/>
            <person name="Grisel N."/>
            <person name="Haridas S."/>
            <person name="Kipfer T."/>
            <person name="LaButti K."/>
            <person name="Lindquist E."/>
            <person name="Lipzen A."/>
            <person name="Maire R."/>
            <person name="Meier B."/>
            <person name="Mihaltcheva S."/>
            <person name="Molinier V."/>
            <person name="Murat C."/>
            <person name="Poggeler S."/>
            <person name="Quandt C.A."/>
            <person name="Sperisen C."/>
            <person name="Tritt A."/>
            <person name="Tisserant E."/>
            <person name="Crous P.W."/>
            <person name="Henrissat B."/>
            <person name="Nehls U."/>
            <person name="Egli S."/>
            <person name="Spatafora J.W."/>
            <person name="Grigoriev I.V."/>
            <person name="Martin F.M."/>
        </authorList>
    </citation>
    <scope>NUCLEOTIDE SEQUENCE [LARGE SCALE GENOMIC DNA]</scope>
    <source>
        <strain evidence="6 7">CBS 459.81</strain>
    </source>
</reference>
<dbReference type="CDD" id="cd01991">
    <property type="entry name" value="Asn_synthase_B_C"/>
    <property type="match status" value="1"/>
</dbReference>
<feature type="compositionally biased region" description="Basic and acidic residues" evidence="4">
    <location>
        <begin position="22"/>
        <end position="37"/>
    </location>
</feature>
<accession>A0A8E2EI71</accession>
<dbReference type="Pfam" id="PF00733">
    <property type="entry name" value="Asn_synthase"/>
    <property type="match status" value="1"/>
</dbReference>
<dbReference type="OrthoDB" id="10252281at2759"/>
<evidence type="ECO:0000256" key="3">
    <source>
        <dbReference type="ARBA" id="ARBA00022962"/>
    </source>
</evidence>
<dbReference type="SUPFAM" id="SSF56235">
    <property type="entry name" value="N-terminal nucleophile aminohydrolases (Ntn hydrolases)"/>
    <property type="match status" value="1"/>
</dbReference>
<dbReference type="InterPro" id="IPR051857">
    <property type="entry name" value="Asn_synthetase_domain"/>
</dbReference>
<dbReference type="PANTHER" id="PTHR45937:SF1">
    <property type="entry name" value="ASPARAGINE SYNTHETASE DOMAIN-CONTAINING PROTEIN 1"/>
    <property type="match status" value="1"/>
</dbReference>
<dbReference type="AlphaFoldDB" id="A0A8E2EI71"/>
<gene>
    <name evidence="6" type="ORF">K432DRAFT_289785</name>
</gene>
<evidence type="ECO:0000313" key="7">
    <source>
        <dbReference type="Proteomes" id="UP000250266"/>
    </source>
</evidence>
<dbReference type="CDD" id="cd03766">
    <property type="entry name" value="Gn_AT_II_novel"/>
    <property type="match status" value="1"/>
</dbReference>